<proteinExistence type="predicted"/>
<evidence type="ECO:0000313" key="3">
    <source>
        <dbReference type="Proteomes" id="UP000547209"/>
    </source>
</evidence>
<feature type="transmembrane region" description="Helical" evidence="1">
    <location>
        <begin position="20"/>
        <end position="42"/>
    </location>
</feature>
<keyword evidence="1" id="KW-0472">Membrane</keyword>
<accession>A0A7X0VI63</accession>
<dbReference type="EMBL" id="JACJVP010000037">
    <property type="protein sequence ID" value="MBB6673344.1"/>
    <property type="molecule type" value="Genomic_DNA"/>
</dbReference>
<keyword evidence="3" id="KW-1185">Reference proteome</keyword>
<evidence type="ECO:0000313" key="2">
    <source>
        <dbReference type="EMBL" id="MBB6673344.1"/>
    </source>
</evidence>
<name>A0A7X0VI63_9BACL</name>
<dbReference type="AlphaFoldDB" id="A0A7X0VI63"/>
<gene>
    <name evidence="2" type="ORF">H7C19_21945</name>
</gene>
<dbReference type="Proteomes" id="UP000547209">
    <property type="component" value="Unassembled WGS sequence"/>
</dbReference>
<keyword evidence="1" id="KW-0812">Transmembrane</keyword>
<organism evidence="2 3">
    <name type="scientific">Cohnella nanjingensis</name>
    <dbReference type="NCBI Taxonomy" id="1387779"/>
    <lineage>
        <taxon>Bacteria</taxon>
        <taxon>Bacillati</taxon>
        <taxon>Bacillota</taxon>
        <taxon>Bacilli</taxon>
        <taxon>Bacillales</taxon>
        <taxon>Paenibacillaceae</taxon>
        <taxon>Cohnella</taxon>
    </lineage>
</organism>
<dbReference type="RefSeq" id="WP_185671210.1">
    <property type="nucleotide sequence ID" value="NZ_JACJVP010000037.1"/>
</dbReference>
<protein>
    <submittedName>
        <fullName evidence="2">Signal peptide protein</fullName>
    </submittedName>
</protein>
<comment type="caution">
    <text evidence="2">The sequence shown here is derived from an EMBL/GenBank/DDBJ whole genome shotgun (WGS) entry which is preliminary data.</text>
</comment>
<keyword evidence="1" id="KW-1133">Transmembrane helix</keyword>
<evidence type="ECO:0000256" key="1">
    <source>
        <dbReference type="SAM" id="Phobius"/>
    </source>
</evidence>
<reference evidence="2 3" key="1">
    <citation type="submission" date="2020-08" db="EMBL/GenBank/DDBJ databases">
        <title>Cohnella phylogeny.</title>
        <authorList>
            <person name="Dunlap C."/>
        </authorList>
    </citation>
    <scope>NUCLEOTIDE SEQUENCE [LARGE SCALE GENOMIC DNA]</scope>
    <source>
        <strain evidence="2 3">DSM 28246</strain>
    </source>
</reference>
<sequence>MSNYGYEGRPPQQGPSSAARIVPVIVIGILFAIVFGIIANACSKHDGSSSLSWSGGAERGESAESSDTVPWDYQLTEATVGDLIGGDMTLLPGNELMPNDDNYGTGDKIWVLEYMGAVMKTSADNRTDVTLTAWKPIKSYKTKTAADADIGELKLNLKTEVDLIGVYKTTYQGKTREFAVLQLPSGQTVKQPIDDDRYAKLKPLKKVGVVLEEVHDYSQYDLAYAKFRGWAA</sequence>